<feature type="domain" description="DDE Tnp4" evidence="3">
    <location>
        <begin position="3"/>
        <end position="112"/>
    </location>
</feature>
<name>A0A9P0MAM2_ACAOB</name>
<comment type="cofactor">
    <cofactor evidence="1">
        <name>a divalent metal cation</name>
        <dbReference type="ChEBI" id="CHEBI:60240"/>
    </cofactor>
</comment>
<sequence length="122" mass="13982">MSLCRPSQGRISDGGVFNNCELNEKIQNNALNIPEPTDALPARTEEVPYYFVGDEAFALSENMMKVYSGYHERGSKERIYNYRLCRAHRVVENAFGLLSAVLRVLRKPMLLEPKPQHLLKQQ</sequence>
<comment type="caution">
    <text evidence="4">The sequence shown here is derived from an EMBL/GenBank/DDBJ whole genome shotgun (WGS) entry which is preliminary data.</text>
</comment>
<organism evidence="4 5">
    <name type="scientific">Acanthoscelides obtectus</name>
    <name type="common">Bean weevil</name>
    <name type="synonym">Bruchus obtectus</name>
    <dbReference type="NCBI Taxonomy" id="200917"/>
    <lineage>
        <taxon>Eukaryota</taxon>
        <taxon>Metazoa</taxon>
        <taxon>Ecdysozoa</taxon>
        <taxon>Arthropoda</taxon>
        <taxon>Hexapoda</taxon>
        <taxon>Insecta</taxon>
        <taxon>Pterygota</taxon>
        <taxon>Neoptera</taxon>
        <taxon>Endopterygota</taxon>
        <taxon>Coleoptera</taxon>
        <taxon>Polyphaga</taxon>
        <taxon>Cucujiformia</taxon>
        <taxon>Chrysomeloidea</taxon>
        <taxon>Chrysomelidae</taxon>
        <taxon>Bruchinae</taxon>
        <taxon>Bruchini</taxon>
        <taxon>Acanthoscelides</taxon>
    </lineage>
</organism>
<dbReference type="Pfam" id="PF13359">
    <property type="entry name" value="DDE_Tnp_4"/>
    <property type="match status" value="1"/>
</dbReference>
<dbReference type="Proteomes" id="UP001152888">
    <property type="component" value="Unassembled WGS sequence"/>
</dbReference>
<evidence type="ECO:0000313" key="4">
    <source>
        <dbReference type="EMBL" id="CAH2010569.1"/>
    </source>
</evidence>
<gene>
    <name evidence="4" type="ORF">ACAOBT_LOCUS31608</name>
</gene>
<evidence type="ECO:0000313" key="5">
    <source>
        <dbReference type="Proteomes" id="UP001152888"/>
    </source>
</evidence>
<evidence type="ECO:0000259" key="3">
    <source>
        <dbReference type="Pfam" id="PF13359"/>
    </source>
</evidence>
<dbReference type="EMBL" id="CAKOFQ010007981">
    <property type="protein sequence ID" value="CAH2010569.1"/>
    <property type="molecule type" value="Genomic_DNA"/>
</dbReference>
<dbReference type="OrthoDB" id="8189124at2759"/>
<dbReference type="GO" id="GO:0046872">
    <property type="term" value="F:metal ion binding"/>
    <property type="evidence" value="ECO:0007669"/>
    <property type="project" value="UniProtKB-KW"/>
</dbReference>
<keyword evidence="2" id="KW-0479">Metal-binding</keyword>
<proteinExistence type="predicted"/>
<protein>
    <recommendedName>
        <fullName evidence="3">DDE Tnp4 domain-containing protein</fullName>
    </recommendedName>
</protein>
<dbReference type="AlphaFoldDB" id="A0A9P0MAM2"/>
<accession>A0A9P0MAM2</accession>
<evidence type="ECO:0000256" key="1">
    <source>
        <dbReference type="ARBA" id="ARBA00001968"/>
    </source>
</evidence>
<reference evidence="4" key="1">
    <citation type="submission" date="2022-03" db="EMBL/GenBank/DDBJ databases">
        <authorList>
            <person name="Sayadi A."/>
        </authorList>
    </citation>
    <scope>NUCLEOTIDE SEQUENCE</scope>
</reference>
<evidence type="ECO:0000256" key="2">
    <source>
        <dbReference type="ARBA" id="ARBA00022723"/>
    </source>
</evidence>
<dbReference type="InterPro" id="IPR027806">
    <property type="entry name" value="HARBI1_dom"/>
</dbReference>
<keyword evidence="5" id="KW-1185">Reference proteome</keyword>